<accession>A0ABS9BMM2</accession>
<name>A0ABS9BMM2_9BACT</name>
<evidence type="ECO:0000313" key="2">
    <source>
        <dbReference type="EMBL" id="MCF1716976.1"/>
    </source>
</evidence>
<evidence type="ECO:0000313" key="3">
    <source>
        <dbReference type="Proteomes" id="UP001200145"/>
    </source>
</evidence>
<dbReference type="EMBL" id="JAKEVY010000008">
    <property type="protein sequence ID" value="MCF1716976.1"/>
    <property type="molecule type" value="Genomic_DNA"/>
</dbReference>
<keyword evidence="1" id="KW-1133">Transmembrane helix</keyword>
<keyword evidence="3" id="KW-1185">Reference proteome</keyword>
<reference evidence="2 3" key="1">
    <citation type="submission" date="2022-01" db="EMBL/GenBank/DDBJ databases">
        <title>Flavihumibacter sp. nov., isolated from sediment of a river.</title>
        <authorList>
            <person name="Liu H."/>
        </authorList>
    </citation>
    <scope>NUCLEOTIDE SEQUENCE [LARGE SCALE GENOMIC DNA]</scope>
    <source>
        <strain evidence="2 3">RY-1</strain>
    </source>
</reference>
<dbReference type="Pfam" id="PF20664">
    <property type="entry name" value="DUF6814"/>
    <property type="match status" value="1"/>
</dbReference>
<evidence type="ECO:0000256" key="1">
    <source>
        <dbReference type="SAM" id="Phobius"/>
    </source>
</evidence>
<keyword evidence="1" id="KW-0812">Transmembrane</keyword>
<proteinExistence type="predicted"/>
<dbReference type="RefSeq" id="WP_234868619.1">
    <property type="nucleotide sequence ID" value="NZ_JAKEVY010000008.1"/>
</dbReference>
<dbReference type="InterPro" id="IPR049211">
    <property type="entry name" value="DUF6814"/>
</dbReference>
<keyword evidence="1" id="KW-0472">Membrane</keyword>
<feature type="transmembrane region" description="Helical" evidence="1">
    <location>
        <begin position="44"/>
        <end position="65"/>
    </location>
</feature>
<organism evidence="2 3">
    <name type="scientific">Flavihumibacter fluminis</name>
    <dbReference type="NCBI Taxonomy" id="2909236"/>
    <lineage>
        <taxon>Bacteria</taxon>
        <taxon>Pseudomonadati</taxon>
        <taxon>Bacteroidota</taxon>
        <taxon>Chitinophagia</taxon>
        <taxon>Chitinophagales</taxon>
        <taxon>Chitinophagaceae</taxon>
        <taxon>Flavihumibacter</taxon>
    </lineage>
</organism>
<gene>
    <name evidence="2" type="ORF">L0U88_20205</name>
</gene>
<dbReference type="Proteomes" id="UP001200145">
    <property type="component" value="Unassembled WGS sequence"/>
</dbReference>
<protein>
    <submittedName>
        <fullName evidence="2">Uncharacterized protein</fullName>
    </submittedName>
</protein>
<comment type="caution">
    <text evidence="2">The sequence shown here is derived from an EMBL/GenBank/DDBJ whole genome shotgun (WGS) entry which is preliminary data.</text>
</comment>
<feature type="transmembrane region" description="Helical" evidence="1">
    <location>
        <begin position="7"/>
        <end position="24"/>
    </location>
</feature>
<sequence length="81" mass="9098">MNQLKRYLGILWIALAPLAIYYLVKTAASEIAAKPVIDTKIQWGVFVIIFIPIAIGLALFGYFALKGEYDHLPERSDEISD</sequence>